<dbReference type="FunCoup" id="A0A7J8EGT5">
    <property type="interactions" value="17"/>
</dbReference>
<feature type="domain" description="SPATA31" evidence="3">
    <location>
        <begin position="88"/>
        <end position="461"/>
    </location>
</feature>
<evidence type="ECO:0000259" key="3">
    <source>
        <dbReference type="Pfam" id="PF14650"/>
    </source>
</evidence>
<feature type="region of interest" description="Disordered" evidence="2">
    <location>
        <begin position="638"/>
        <end position="661"/>
    </location>
</feature>
<gene>
    <name evidence="4" type="ORF">HJG59_017243</name>
</gene>
<name>A0A7J8EGT5_MOLMO</name>
<dbReference type="PANTHER" id="PTHR21859">
    <property type="entry name" value="ACROSOME-SPECIFIC PROTEIN"/>
    <property type="match status" value="1"/>
</dbReference>
<feature type="compositionally biased region" description="Polar residues" evidence="2">
    <location>
        <begin position="1108"/>
        <end position="1127"/>
    </location>
</feature>
<dbReference type="AlphaFoldDB" id="A0A7J8EGT5"/>
<feature type="region of interest" description="Disordered" evidence="2">
    <location>
        <begin position="365"/>
        <end position="415"/>
    </location>
</feature>
<protein>
    <recommendedName>
        <fullName evidence="3">SPATA31 domain-containing protein</fullName>
    </recommendedName>
</protein>
<dbReference type="InParanoid" id="A0A7J8EGT5"/>
<feature type="region of interest" description="Disordered" evidence="2">
    <location>
        <begin position="1059"/>
        <end position="1127"/>
    </location>
</feature>
<feature type="compositionally biased region" description="Low complexity" evidence="2">
    <location>
        <begin position="15"/>
        <end position="27"/>
    </location>
</feature>
<dbReference type="Proteomes" id="UP000550707">
    <property type="component" value="Unassembled WGS sequence"/>
</dbReference>
<comment type="similarity">
    <text evidence="1">Belongs to the SPATA31 family.</text>
</comment>
<dbReference type="PANTHER" id="PTHR21859:SF12">
    <property type="entry name" value="SPERMATOGENESIS-ASSOCIATED PROTEIN 31D1"/>
    <property type="match status" value="1"/>
</dbReference>
<feature type="region of interest" description="Disordered" evidence="2">
    <location>
        <begin position="915"/>
        <end position="943"/>
    </location>
</feature>
<accession>A0A7J8EGT5</accession>
<feature type="region of interest" description="Disordered" evidence="2">
    <location>
        <begin position="540"/>
        <end position="592"/>
    </location>
</feature>
<feature type="region of interest" description="Disordered" evidence="2">
    <location>
        <begin position="830"/>
        <end position="869"/>
    </location>
</feature>
<evidence type="ECO:0000313" key="5">
    <source>
        <dbReference type="Proteomes" id="UP000550707"/>
    </source>
</evidence>
<feature type="compositionally biased region" description="Acidic residues" evidence="2">
    <location>
        <begin position="367"/>
        <end position="383"/>
    </location>
</feature>
<evidence type="ECO:0000256" key="1">
    <source>
        <dbReference type="ARBA" id="ARBA00035009"/>
    </source>
</evidence>
<reference evidence="4 5" key="1">
    <citation type="journal article" date="2020" name="Nature">
        <title>Six reference-quality genomes reveal evolution of bat adaptations.</title>
        <authorList>
            <person name="Jebb D."/>
            <person name="Huang Z."/>
            <person name="Pippel M."/>
            <person name="Hughes G.M."/>
            <person name="Lavrichenko K."/>
            <person name="Devanna P."/>
            <person name="Winkler S."/>
            <person name="Jermiin L.S."/>
            <person name="Skirmuntt E.C."/>
            <person name="Katzourakis A."/>
            <person name="Burkitt-Gray L."/>
            <person name="Ray D.A."/>
            <person name="Sullivan K.A.M."/>
            <person name="Roscito J.G."/>
            <person name="Kirilenko B.M."/>
            <person name="Davalos L.M."/>
            <person name="Corthals A.P."/>
            <person name="Power M.L."/>
            <person name="Jones G."/>
            <person name="Ransome R.D."/>
            <person name="Dechmann D.K.N."/>
            <person name="Locatelli A.G."/>
            <person name="Puechmaille S.J."/>
            <person name="Fedrigo O."/>
            <person name="Jarvis E.D."/>
            <person name="Hiller M."/>
            <person name="Vernes S.C."/>
            <person name="Myers E.W."/>
            <person name="Teeling E.C."/>
        </authorList>
    </citation>
    <scope>NUCLEOTIDE SEQUENCE [LARGE SCALE GENOMIC DNA]</scope>
    <source>
        <strain evidence="4">MMolMol1</strain>
        <tissue evidence="4">Muscle</tissue>
    </source>
</reference>
<dbReference type="EMBL" id="JACASF010000014">
    <property type="protein sequence ID" value="KAF6434531.1"/>
    <property type="molecule type" value="Genomic_DNA"/>
</dbReference>
<keyword evidence="5" id="KW-1185">Reference proteome</keyword>
<dbReference type="InterPro" id="IPR039509">
    <property type="entry name" value="SPATA31"/>
</dbReference>
<feature type="compositionally biased region" description="Polar residues" evidence="2">
    <location>
        <begin position="540"/>
        <end position="561"/>
    </location>
</feature>
<proteinExistence type="inferred from homology"/>
<organism evidence="4 5">
    <name type="scientific">Molossus molossus</name>
    <name type="common">Pallas' mastiff bat</name>
    <name type="synonym">Vespertilio molossus</name>
    <dbReference type="NCBI Taxonomy" id="27622"/>
    <lineage>
        <taxon>Eukaryota</taxon>
        <taxon>Metazoa</taxon>
        <taxon>Chordata</taxon>
        <taxon>Craniata</taxon>
        <taxon>Vertebrata</taxon>
        <taxon>Euteleostomi</taxon>
        <taxon>Mammalia</taxon>
        <taxon>Eutheria</taxon>
        <taxon>Laurasiatheria</taxon>
        <taxon>Chiroptera</taxon>
        <taxon>Yangochiroptera</taxon>
        <taxon>Molossidae</taxon>
        <taxon>Molossus</taxon>
    </lineage>
</organism>
<dbReference type="Pfam" id="PF14650">
    <property type="entry name" value="FAM75"/>
    <property type="match status" value="1"/>
</dbReference>
<evidence type="ECO:0000313" key="4">
    <source>
        <dbReference type="EMBL" id="KAF6434531.1"/>
    </source>
</evidence>
<feature type="region of interest" description="Disordered" evidence="2">
    <location>
        <begin position="1"/>
        <end position="37"/>
    </location>
</feature>
<feature type="compositionally biased region" description="Basic and acidic residues" evidence="2">
    <location>
        <begin position="830"/>
        <end position="840"/>
    </location>
</feature>
<comment type="caution">
    <text evidence="4">The sequence shown here is derived from an EMBL/GenBank/DDBJ whole genome shotgun (WGS) entry which is preliminary data.</text>
</comment>
<evidence type="ECO:0000256" key="2">
    <source>
        <dbReference type="SAM" id="MobiDB-lite"/>
    </source>
</evidence>
<sequence>MVQDEPFSSPGQTLSPEPFTPSESEFPGHNSPPKPKDLFSSTLTPCDFYQEFSALNFPKTSFGGDSAAKLIDPRHLLFLSSDKHDSVQQYSYPKTWEDLLKKKIIQLCWGLPSLHSESLPCAVHVSGDYSSVFIFNSISNDSTGQEYQALPYFLPASLPEDQPQPLPPTLPQSQPLPLTQIQPQAHLQSPPLILPPSPTNQIRVCGVRFHGPQNELHFLTSSEIQDLEWNVLKKKQESLWGLPSVVRSSQEAAYPSAPTIPYCWRPRAPASVSITFEEFPLSSELRKKFEHHLRKRLIQHRWGLPRRVHESLSLMKPLRNRKDISESKSTYGLSWISMYKGQCSKNINIRLSQSGSFCEKGSKIFQLEEEEETDETDEGESQEDDPKDHLLSDSESSSDTDVTNDTEKDLDSYMMRLPGGNSMLGDDISPKLLQKVLKTHLSKKLQEINMGKLPGTVHSSWHSIVQTSPGTPHTNVASSSAPAPVGGDYCLSTCQELSFLESSTQQLLEAHITSFGMCMLLGLPAKVLESIEIFKKDTSSHSLFSPKSGGSTPLRGSSESPHGTEMKTENSASVLKLPLPAMGSDGQGALRQSPSDIKHEIAKEVQRDWNAEQPLLPVTDSIIDNTIQSYALIPDVQPPKLPARQAGTRHEPKDNSVNASNRAEILQGTNGEKSEPASMPTVSREIVRANELSSLQSTTGDILTTSKPGISQKINVNEIKGETTVTTEGSPANLLVLQDPKLCYVQKQLTDELKSNLEQGYHCRTQSQPTDMSHDSDSFICKASLTHAHNVSGGDTGDVQVLHVHLEEGEVSMEQQQEPWVPKQVLRMCEDKNSPPDTKKVRPAGSRSEELGGGDAGLRTSQARGKRFPPQDKALEEMLDGKPPQTLSQMGQSPDNLFVNKMKTFFQWLHPKRKFTEQEHSQNKGRPISSAQSRGPVKSRTPFPGRMEVQRVRSDIGKFPEEKQRRRHAVDTTCFQEPLPLAVEFGKAQQKAAVGARAEPVQGHPFNSRTPSYKVTNMKSGLQAPVFAGQSSTSSRHIGNEGGHPQKVVALKHQQVCQKHPQSVPRRGTVPRPSPTYRPQAAQGPPAALTTAEGTEFRDQSLRLRPKTLSQNFQGKKFSQPQIIPSM</sequence>